<dbReference type="GO" id="GO:0006508">
    <property type="term" value="P:proteolysis"/>
    <property type="evidence" value="ECO:0007669"/>
    <property type="project" value="UniProtKB-KW"/>
</dbReference>
<feature type="region of interest" description="Disordered" evidence="4">
    <location>
        <begin position="1"/>
        <end position="57"/>
    </location>
</feature>
<reference evidence="7 8" key="1">
    <citation type="submission" date="2024-09" db="EMBL/GenBank/DDBJ databases">
        <authorList>
            <person name="Sun Q."/>
            <person name="Mori K."/>
        </authorList>
    </citation>
    <scope>NUCLEOTIDE SEQUENCE [LARGE SCALE GENOMIC DNA]</scope>
    <source>
        <strain evidence="7 8">JCM 9626</strain>
    </source>
</reference>
<evidence type="ECO:0000256" key="1">
    <source>
        <dbReference type="ARBA" id="ARBA00010541"/>
    </source>
</evidence>
<evidence type="ECO:0000313" key="7">
    <source>
        <dbReference type="EMBL" id="MFB9313652.1"/>
    </source>
</evidence>
<feature type="transmembrane region" description="Helical" evidence="5">
    <location>
        <begin position="62"/>
        <end position="85"/>
    </location>
</feature>
<dbReference type="RefSeq" id="WP_140007749.1">
    <property type="nucleotide sequence ID" value="NZ_JBHMDG010000012.1"/>
</dbReference>
<dbReference type="Gene3D" id="2.30.42.10">
    <property type="match status" value="1"/>
</dbReference>
<evidence type="ECO:0000259" key="6">
    <source>
        <dbReference type="PROSITE" id="PS50106"/>
    </source>
</evidence>
<dbReference type="InterPro" id="IPR009003">
    <property type="entry name" value="Peptidase_S1_PA"/>
</dbReference>
<dbReference type="SUPFAM" id="SSF50494">
    <property type="entry name" value="Trypsin-like serine proteases"/>
    <property type="match status" value="1"/>
</dbReference>
<feature type="domain" description="PDZ" evidence="6">
    <location>
        <begin position="322"/>
        <end position="413"/>
    </location>
</feature>
<evidence type="ECO:0000256" key="2">
    <source>
        <dbReference type="ARBA" id="ARBA00022670"/>
    </source>
</evidence>
<dbReference type="InterPro" id="IPR051201">
    <property type="entry name" value="Chloro_Bact_Ser_Proteases"/>
</dbReference>
<evidence type="ECO:0000256" key="3">
    <source>
        <dbReference type="ARBA" id="ARBA00022801"/>
    </source>
</evidence>
<accession>A0ABV5KB72</accession>
<proteinExistence type="inferred from homology"/>
<feature type="region of interest" description="Disordered" evidence="4">
    <location>
        <begin position="90"/>
        <end position="118"/>
    </location>
</feature>
<keyword evidence="5" id="KW-0472">Membrane</keyword>
<feature type="compositionally biased region" description="Polar residues" evidence="4">
    <location>
        <begin position="40"/>
        <end position="50"/>
    </location>
</feature>
<dbReference type="Pfam" id="PF13180">
    <property type="entry name" value="PDZ_2"/>
    <property type="match status" value="1"/>
</dbReference>
<dbReference type="InterPro" id="IPR043504">
    <property type="entry name" value="Peptidase_S1_PA_chymotrypsin"/>
</dbReference>
<dbReference type="Pfam" id="PF13365">
    <property type="entry name" value="Trypsin_2"/>
    <property type="match status" value="1"/>
</dbReference>
<sequence>MNDTPSSTPPPSGPPEPQQPRFHDYHDAPPPPPAYPPFEHQTQMLAQQSRPALPPRRGRKGFAAAVVAAALVVGGGAGLGGAAAYDAMNGDDSSATSSSSTVSASPVVARGDNDPASGSGVEAVASAVLPSVVKLDVSSGQEAGSGSGIILSSDGLILTNNHVAEVAGDNGSITASFADGSHAKATIVGLDPLTDTALVKAQGVSGLTPATIGDSDAVKVGEEVVAIGSPFGLDATVTSGIVSALNRPVGVGSDSQGNATVYPAIQTDAAINPGNSGGPLVDSDGHVIGINSSIQSTSSGGSGESGSIGLGFAIPIDEVLPVIDQMKNGDKPTHARIGVSVQDVAATGGAQVVDGAKISEVGADSAAGQAGLQDGDVITKVDDHLITGSDSLVATVRSYRPDDKVTITYERNGQEKTVQLTLDSDADPAS</sequence>
<dbReference type="SUPFAM" id="SSF50156">
    <property type="entry name" value="PDZ domain-like"/>
    <property type="match status" value="1"/>
</dbReference>
<dbReference type="PANTHER" id="PTHR43343">
    <property type="entry name" value="PEPTIDASE S12"/>
    <property type="match status" value="1"/>
</dbReference>
<dbReference type="GO" id="GO:0008233">
    <property type="term" value="F:peptidase activity"/>
    <property type="evidence" value="ECO:0007669"/>
    <property type="project" value="UniProtKB-KW"/>
</dbReference>
<dbReference type="PROSITE" id="PS50106">
    <property type="entry name" value="PDZ"/>
    <property type="match status" value="1"/>
</dbReference>
<feature type="compositionally biased region" description="Pro residues" evidence="4">
    <location>
        <begin position="7"/>
        <end position="18"/>
    </location>
</feature>
<comment type="similarity">
    <text evidence="1">Belongs to the peptidase S1C family.</text>
</comment>
<keyword evidence="3 7" id="KW-0378">Hydrolase</keyword>
<gene>
    <name evidence="7" type="ORF">ACFFRI_11415</name>
</gene>
<evidence type="ECO:0000256" key="4">
    <source>
        <dbReference type="SAM" id="MobiDB-lite"/>
    </source>
</evidence>
<dbReference type="PRINTS" id="PR00834">
    <property type="entry name" value="PROTEASES2C"/>
</dbReference>
<dbReference type="Gene3D" id="2.40.10.10">
    <property type="entry name" value="Trypsin-like serine proteases"/>
    <property type="match status" value="2"/>
</dbReference>
<keyword evidence="2 7" id="KW-0645">Protease</keyword>
<protein>
    <submittedName>
        <fullName evidence="7">S1C family serine protease</fullName>
        <ecNumber evidence="7">3.4.21.-</ecNumber>
    </submittedName>
</protein>
<evidence type="ECO:0000313" key="8">
    <source>
        <dbReference type="Proteomes" id="UP001589750"/>
    </source>
</evidence>
<organism evidence="7 8">
    <name type="scientific">Nocardioides plantarum</name>
    <dbReference type="NCBI Taxonomy" id="29299"/>
    <lineage>
        <taxon>Bacteria</taxon>
        <taxon>Bacillati</taxon>
        <taxon>Actinomycetota</taxon>
        <taxon>Actinomycetes</taxon>
        <taxon>Propionibacteriales</taxon>
        <taxon>Nocardioidaceae</taxon>
        <taxon>Nocardioides</taxon>
    </lineage>
</organism>
<dbReference type="InterPro" id="IPR001478">
    <property type="entry name" value="PDZ"/>
</dbReference>
<dbReference type="InterPro" id="IPR036034">
    <property type="entry name" value="PDZ_sf"/>
</dbReference>
<dbReference type="EMBL" id="JBHMDG010000012">
    <property type="protein sequence ID" value="MFB9313652.1"/>
    <property type="molecule type" value="Genomic_DNA"/>
</dbReference>
<dbReference type="PANTHER" id="PTHR43343:SF3">
    <property type="entry name" value="PROTEASE DO-LIKE 8, CHLOROPLASTIC"/>
    <property type="match status" value="1"/>
</dbReference>
<dbReference type="InterPro" id="IPR001940">
    <property type="entry name" value="Peptidase_S1C"/>
</dbReference>
<comment type="caution">
    <text evidence="7">The sequence shown here is derived from an EMBL/GenBank/DDBJ whole genome shotgun (WGS) entry which is preliminary data.</text>
</comment>
<dbReference type="SMART" id="SM00228">
    <property type="entry name" value="PDZ"/>
    <property type="match status" value="1"/>
</dbReference>
<evidence type="ECO:0000256" key="5">
    <source>
        <dbReference type="SAM" id="Phobius"/>
    </source>
</evidence>
<dbReference type="Proteomes" id="UP001589750">
    <property type="component" value="Unassembled WGS sequence"/>
</dbReference>
<keyword evidence="5" id="KW-0812">Transmembrane</keyword>
<keyword evidence="8" id="KW-1185">Reference proteome</keyword>
<name>A0ABV5KB72_9ACTN</name>
<keyword evidence="5" id="KW-1133">Transmembrane helix</keyword>
<dbReference type="EC" id="3.4.21.-" evidence="7"/>
<feature type="compositionally biased region" description="Low complexity" evidence="4">
    <location>
        <begin position="93"/>
        <end position="109"/>
    </location>
</feature>